<dbReference type="AlphaFoldDB" id="A0A8S1RNR8"/>
<reference evidence="1" key="1">
    <citation type="submission" date="2021-01" db="EMBL/GenBank/DDBJ databases">
        <authorList>
            <consortium name="Genoscope - CEA"/>
            <person name="William W."/>
        </authorList>
    </citation>
    <scope>NUCLEOTIDE SEQUENCE</scope>
</reference>
<accession>A0A8S1RNR8</accession>
<evidence type="ECO:0000313" key="1">
    <source>
        <dbReference type="EMBL" id="CAD8130321.1"/>
    </source>
</evidence>
<comment type="caution">
    <text evidence="1">The sequence shown here is derived from an EMBL/GenBank/DDBJ whole genome shotgun (WGS) entry which is preliminary data.</text>
</comment>
<dbReference type="EMBL" id="CAJJDN010000277">
    <property type="protein sequence ID" value="CAD8130321.1"/>
    <property type="molecule type" value="Genomic_DNA"/>
</dbReference>
<gene>
    <name evidence="1" type="ORF">PSON_ATCC_30995.1.T2770001</name>
</gene>
<organism evidence="1 2">
    <name type="scientific">Paramecium sonneborni</name>
    <dbReference type="NCBI Taxonomy" id="65129"/>
    <lineage>
        <taxon>Eukaryota</taxon>
        <taxon>Sar</taxon>
        <taxon>Alveolata</taxon>
        <taxon>Ciliophora</taxon>
        <taxon>Intramacronucleata</taxon>
        <taxon>Oligohymenophorea</taxon>
        <taxon>Peniculida</taxon>
        <taxon>Parameciidae</taxon>
        <taxon>Paramecium</taxon>
    </lineage>
</organism>
<sequence>MLQKQSNKYPPTQKRVLSFQFGVHIPTFFQFLLDFPNHQSLTSRILQRNSLYYLRLQWIHSKNLSVIKKRVADFILIYEQHESLNLNQVCLKTPCLNDCL</sequence>
<protein>
    <submittedName>
        <fullName evidence="1">Uncharacterized protein</fullName>
    </submittedName>
</protein>
<evidence type="ECO:0000313" key="2">
    <source>
        <dbReference type="Proteomes" id="UP000692954"/>
    </source>
</evidence>
<proteinExistence type="predicted"/>
<keyword evidence="2" id="KW-1185">Reference proteome</keyword>
<dbReference type="Proteomes" id="UP000692954">
    <property type="component" value="Unassembled WGS sequence"/>
</dbReference>
<name>A0A8S1RNR8_9CILI</name>